<comment type="subunit">
    <text evidence="9">Interacts with MLH1.</text>
</comment>
<keyword evidence="3" id="KW-0227">DNA damage</keyword>
<proteinExistence type="predicted"/>
<feature type="region of interest" description="Disordered" evidence="13">
    <location>
        <begin position="1"/>
        <end position="37"/>
    </location>
</feature>
<accession>A0AAD9IM91</accession>
<dbReference type="GO" id="GO:0006284">
    <property type="term" value="P:base-excision repair"/>
    <property type="evidence" value="ECO:0007669"/>
    <property type="project" value="InterPro"/>
</dbReference>
<sequence>MEQLERGMSLKRPRSAEGAGLAAAFSPPSAKKHAKARPPAVPLVAGDPRLCIWEAPASPYGLLEEELYREPWKLLVACILLNKTHSEAVRRVIWRLFELCPGPEVAARTHVARIEEILHPLGLSNVRAHAIQRLSDQFVHAAWRDPRELHGVGQYAADAYHMFCRGQWRHVRPEDKDLKRYWEWLAASEGQGMGFLSEGQGVGA</sequence>
<evidence type="ECO:0000313" key="16">
    <source>
        <dbReference type="Proteomes" id="UP001255856"/>
    </source>
</evidence>
<evidence type="ECO:0000256" key="5">
    <source>
        <dbReference type="ARBA" id="ARBA00023125"/>
    </source>
</evidence>
<evidence type="ECO:0000256" key="2">
    <source>
        <dbReference type="ARBA" id="ARBA00022553"/>
    </source>
</evidence>
<organism evidence="15 16">
    <name type="scientific">Prototheca wickerhamii</name>
    <dbReference type="NCBI Taxonomy" id="3111"/>
    <lineage>
        <taxon>Eukaryota</taxon>
        <taxon>Viridiplantae</taxon>
        <taxon>Chlorophyta</taxon>
        <taxon>core chlorophytes</taxon>
        <taxon>Trebouxiophyceae</taxon>
        <taxon>Chlorellales</taxon>
        <taxon>Chlorellaceae</taxon>
        <taxon>Prototheca</taxon>
    </lineage>
</organism>
<evidence type="ECO:0000256" key="7">
    <source>
        <dbReference type="ARBA" id="ARBA00023242"/>
    </source>
</evidence>
<dbReference type="Proteomes" id="UP001255856">
    <property type="component" value="Unassembled WGS sequence"/>
</dbReference>
<keyword evidence="5" id="KW-0238">DNA-binding</keyword>
<keyword evidence="16" id="KW-1185">Reference proteome</keyword>
<dbReference type="InterPro" id="IPR003265">
    <property type="entry name" value="HhH-GPD_domain"/>
</dbReference>
<name>A0AAD9IM91_PROWI</name>
<comment type="caution">
    <text evidence="15">The sequence shown here is derived from an EMBL/GenBank/DDBJ whole genome shotgun (WGS) entry which is preliminary data.</text>
</comment>
<comment type="subcellular location">
    <subcellularLocation>
        <location evidence="1">Nucleus</location>
    </subcellularLocation>
</comment>
<dbReference type="PANTHER" id="PTHR15074:SF0">
    <property type="entry name" value="METHYL-CPG-BINDING DOMAIN PROTEIN 4-LIKE PROTEIN"/>
    <property type="match status" value="1"/>
</dbReference>
<evidence type="ECO:0000256" key="4">
    <source>
        <dbReference type="ARBA" id="ARBA00022801"/>
    </source>
</evidence>
<gene>
    <name evidence="15" type="ORF">QBZ16_000084</name>
</gene>
<evidence type="ECO:0000256" key="6">
    <source>
        <dbReference type="ARBA" id="ARBA00023204"/>
    </source>
</evidence>
<dbReference type="FunFam" id="1.10.340.30:FF:000051">
    <property type="entry name" value="Methyl-CpG-binding domain protein 4"/>
    <property type="match status" value="1"/>
</dbReference>
<evidence type="ECO:0000256" key="13">
    <source>
        <dbReference type="SAM" id="MobiDB-lite"/>
    </source>
</evidence>
<feature type="domain" description="HhH-GPD" evidence="14">
    <location>
        <begin position="76"/>
        <end position="188"/>
    </location>
</feature>
<dbReference type="PANTHER" id="PTHR15074">
    <property type="entry name" value="METHYL-CPG-BINDING PROTEIN"/>
    <property type="match status" value="1"/>
</dbReference>
<evidence type="ECO:0000256" key="1">
    <source>
        <dbReference type="ARBA" id="ARBA00004123"/>
    </source>
</evidence>
<dbReference type="Gene3D" id="1.10.340.30">
    <property type="entry name" value="Hypothetical protein, domain 2"/>
    <property type="match status" value="1"/>
</dbReference>
<keyword evidence="6" id="KW-0234">DNA repair</keyword>
<keyword evidence="7" id="KW-0539">Nucleus</keyword>
<evidence type="ECO:0000256" key="12">
    <source>
        <dbReference type="ARBA" id="ARBA00083330"/>
    </source>
</evidence>
<keyword evidence="2" id="KW-0597">Phosphoprotein</keyword>
<evidence type="ECO:0000313" key="15">
    <source>
        <dbReference type="EMBL" id="KAK2080231.1"/>
    </source>
</evidence>
<comment type="function">
    <text evidence="8">Mismatch-specific DNA N-glycosylase involved in DNA repair. Has thymine glycosylase activity and is specific for G:T mismatches within methylated and unmethylated CpG sites. Can also remove uracil or 5-fluorouracil in G:U mismatches. Has no lyase activity. Was first identified as methyl-CpG-binding protein.</text>
</comment>
<protein>
    <recommendedName>
        <fullName evidence="10">Methyl-CpG-binding domain protein 4</fullName>
    </recommendedName>
    <alternativeName>
        <fullName evidence="11">Methyl-CpG-binding protein MBD4</fullName>
    </alternativeName>
    <alternativeName>
        <fullName evidence="12">Mismatch-specific DNA N-glycosylase</fullName>
    </alternativeName>
</protein>
<dbReference type="GO" id="GO:0003677">
    <property type="term" value="F:DNA binding"/>
    <property type="evidence" value="ECO:0007669"/>
    <property type="project" value="UniProtKB-KW"/>
</dbReference>
<dbReference type="AlphaFoldDB" id="A0AAD9IM91"/>
<reference evidence="15" key="1">
    <citation type="submission" date="2021-01" db="EMBL/GenBank/DDBJ databases">
        <authorList>
            <person name="Eckstrom K.M.E."/>
        </authorList>
    </citation>
    <scope>NUCLEOTIDE SEQUENCE</scope>
    <source>
        <strain evidence="15">UVCC 0001</strain>
    </source>
</reference>
<dbReference type="SUPFAM" id="SSF48150">
    <property type="entry name" value="DNA-glycosylase"/>
    <property type="match status" value="1"/>
</dbReference>
<evidence type="ECO:0000256" key="3">
    <source>
        <dbReference type="ARBA" id="ARBA00022763"/>
    </source>
</evidence>
<dbReference type="InterPro" id="IPR011257">
    <property type="entry name" value="DNA_glycosylase"/>
</dbReference>
<keyword evidence="4" id="KW-0378">Hydrolase</keyword>
<evidence type="ECO:0000256" key="9">
    <source>
        <dbReference type="ARBA" id="ARBA00062707"/>
    </source>
</evidence>
<evidence type="ECO:0000256" key="10">
    <source>
        <dbReference type="ARBA" id="ARBA00069821"/>
    </source>
</evidence>
<dbReference type="Pfam" id="PF00730">
    <property type="entry name" value="HhH-GPD"/>
    <property type="match status" value="1"/>
</dbReference>
<dbReference type="EMBL" id="JASFZW010000001">
    <property type="protein sequence ID" value="KAK2080231.1"/>
    <property type="molecule type" value="Genomic_DNA"/>
</dbReference>
<dbReference type="GO" id="GO:0016787">
    <property type="term" value="F:hydrolase activity"/>
    <property type="evidence" value="ECO:0007669"/>
    <property type="project" value="UniProtKB-KW"/>
</dbReference>
<evidence type="ECO:0000256" key="11">
    <source>
        <dbReference type="ARBA" id="ARBA00076709"/>
    </source>
</evidence>
<evidence type="ECO:0000256" key="8">
    <source>
        <dbReference type="ARBA" id="ARBA00055831"/>
    </source>
</evidence>
<dbReference type="GO" id="GO:0005634">
    <property type="term" value="C:nucleus"/>
    <property type="evidence" value="ECO:0007669"/>
    <property type="project" value="UniProtKB-SubCell"/>
</dbReference>
<evidence type="ECO:0000259" key="14">
    <source>
        <dbReference type="Pfam" id="PF00730"/>
    </source>
</evidence>
<dbReference type="InterPro" id="IPR045138">
    <property type="entry name" value="MeCP2/MBD4"/>
</dbReference>